<evidence type="ECO:0000256" key="4">
    <source>
        <dbReference type="ARBA" id="ARBA00022912"/>
    </source>
</evidence>
<dbReference type="PANTHER" id="PTHR11717:SF7">
    <property type="entry name" value="LOW MOLECULAR WEIGHT PHOSPHOTYROSINE PROTEIN PHOSPHATASE"/>
    <property type="match status" value="1"/>
</dbReference>
<dbReference type="HOGENOM" id="CLU_071415_2_2_4"/>
<dbReference type="AlphaFoldDB" id="Q220Z5"/>
<feature type="active site" description="Proton donor" evidence="5">
    <location>
        <position position="146"/>
    </location>
</feature>
<feature type="domain" description="Phosphotyrosine protein phosphatase I" evidence="6">
    <location>
        <begin position="23"/>
        <end position="172"/>
    </location>
</feature>
<evidence type="ECO:0000256" key="5">
    <source>
        <dbReference type="PIRSR" id="PIRSR617867-1"/>
    </source>
</evidence>
<dbReference type="STRING" id="338969.Rfer_0657"/>
<evidence type="ECO:0000313" key="7">
    <source>
        <dbReference type="EMBL" id="ABD68408.1"/>
    </source>
</evidence>
<dbReference type="InterPro" id="IPR036196">
    <property type="entry name" value="Ptyr_pPase_sf"/>
</dbReference>
<dbReference type="PANTHER" id="PTHR11717">
    <property type="entry name" value="LOW MOLECULAR WEIGHT PROTEIN TYROSINE PHOSPHATASE"/>
    <property type="match status" value="1"/>
</dbReference>
<keyword evidence="8" id="KW-1185">Reference proteome</keyword>
<dbReference type="Proteomes" id="UP000008332">
    <property type="component" value="Chromosome"/>
</dbReference>
<organism evidence="7 8">
    <name type="scientific">Albidiferax ferrireducens (strain ATCC BAA-621 / DSM 15236 / T118)</name>
    <name type="common">Rhodoferax ferrireducens</name>
    <dbReference type="NCBI Taxonomy" id="338969"/>
    <lineage>
        <taxon>Bacteria</taxon>
        <taxon>Pseudomonadati</taxon>
        <taxon>Pseudomonadota</taxon>
        <taxon>Betaproteobacteria</taxon>
        <taxon>Burkholderiales</taxon>
        <taxon>Comamonadaceae</taxon>
        <taxon>Rhodoferax</taxon>
    </lineage>
</organism>
<comment type="similarity">
    <text evidence="1">Belongs to the low molecular weight phosphotyrosine protein phosphatase family.</text>
</comment>
<dbReference type="InterPro" id="IPR050438">
    <property type="entry name" value="LMW_PTPase"/>
</dbReference>
<dbReference type="InterPro" id="IPR017867">
    <property type="entry name" value="Tyr_phospatase_low_mol_wt"/>
</dbReference>
<dbReference type="Gene3D" id="3.40.50.2300">
    <property type="match status" value="1"/>
</dbReference>
<evidence type="ECO:0000256" key="1">
    <source>
        <dbReference type="ARBA" id="ARBA00011063"/>
    </source>
</evidence>
<dbReference type="EMBL" id="CP000267">
    <property type="protein sequence ID" value="ABD68408.1"/>
    <property type="molecule type" value="Genomic_DNA"/>
</dbReference>
<feature type="active site" evidence="5">
    <location>
        <position position="35"/>
    </location>
</feature>
<evidence type="ECO:0000313" key="8">
    <source>
        <dbReference type="Proteomes" id="UP000008332"/>
    </source>
</evidence>
<evidence type="ECO:0000256" key="2">
    <source>
        <dbReference type="ARBA" id="ARBA00013064"/>
    </source>
</evidence>
<proteinExistence type="inferred from homology"/>
<dbReference type="InterPro" id="IPR023485">
    <property type="entry name" value="Ptyr_pPase"/>
</dbReference>
<dbReference type="SUPFAM" id="SSF52788">
    <property type="entry name" value="Phosphotyrosine protein phosphatases I"/>
    <property type="match status" value="1"/>
</dbReference>
<dbReference type="eggNOG" id="COG0394">
    <property type="taxonomic scope" value="Bacteria"/>
</dbReference>
<evidence type="ECO:0000256" key="3">
    <source>
        <dbReference type="ARBA" id="ARBA00022801"/>
    </source>
</evidence>
<protein>
    <recommendedName>
        <fullName evidence="2">protein-tyrosine-phosphatase</fullName>
        <ecNumber evidence="2">3.1.3.48</ecNumber>
    </recommendedName>
</protein>
<dbReference type="PRINTS" id="PR00719">
    <property type="entry name" value="LMWPTPASE"/>
</dbReference>
<keyword evidence="3" id="KW-0378">Hydrolase</keyword>
<dbReference type="KEGG" id="rfr:Rfer_0657"/>
<dbReference type="Pfam" id="PF01451">
    <property type="entry name" value="LMWPc"/>
    <property type="match status" value="1"/>
</dbReference>
<reference evidence="8" key="1">
    <citation type="submission" date="2006-02" db="EMBL/GenBank/DDBJ databases">
        <title>Complete sequence of chromosome of Rhodoferax ferrireducens DSM 15236.</title>
        <authorList>
            <person name="Copeland A."/>
            <person name="Lucas S."/>
            <person name="Lapidus A."/>
            <person name="Barry K."/>
            <person name="Detter J.C."/>
            <person name="Glavina del Rio T."/>
            <person name="Hammon N."/>
            <person name="Israni S."/>
            <person name="Pitluck S."/>
            <person name="Brettin T."/>
            <person name="Bruce D."/>
            <person name="Han C."/>
            <person name="Tapia R."/>
            <person name="Gilna P."/>
            <person name="Kiss H."/>
            <person name="Schmutz J."/>
            <person name="Larimer F."/>
            <person name="Land M."/>
            <person name="Kyrpides N."/>
            <person name="Ivanova N."/>
            <person name="Richardson P."/>
        </authorList>
    </citation>
    <scope>NUCLEOTIDE SEQUENCE [LARGE SCALE GENOMIC DNA]</scope>
    <source>
        <strain evidence="8">ATCC BAA-621 / DSM 15236 / T118</strain>
    </source>
</reference>
<dbReference type="GO" id="GO:0004725">
    <property type="term" value="F:protein tyrosine phosphatase activity"/>
    <property type="evidence" value="ECO:0007669"/>
    <property type="project" value="UniProtKB-EC"/>
</dbReference>
<dbReference type="OrthoDB" id="9784339at2"/>
<evidence type="ECO:0000259" key="6">
    <source>
        <dbReference type="SMART" id="SM00226"/>
    </source>
</evidence>
<feature type="active site" description="Nucleophile" evidence="5">
    <location>
        <position position="29"/>
    </location>
</feature>
<dbReference type="EC" id="3.1.3.48" evidence="2"/>
<dbReference type="SMART" id="SM00226">
    <property type="entry name" value="LMWPc"/>
    <property type="match status" value="1"/>
</dbReference>
<accession>Q220Z5</accession>
<sequence length="188" mass="20891">MIQRLKNFCFFRGSAPIKCASMTKLLMVCMGNTCRSPMAQAVIRKLALETGLAQPFEVACAGTHAHHLGERLDPRAALTLTRHGYEMGRVRSRRITEQDFQSFDLILAMDSSNLTELHRLCPAEQGHKLHLLLDFAEEISETEVPDPYYGNQEGFEQVLALCEAGARGLIRRLLQKPSKIDAAVPPAG</sequence>
<name>Q220Z5_ALBFT</name>
<keyword evidence="4" id="KW-0904">Protein phosphatase</keyword>
<gene>
    <name evidence="7" type="ordered locus">Rfer_0657</name>
</gene>
<dbReference type="CDD" id="cd16343">
    <property type="entry name" value="LMWPTP"/>
    <property type="match status" value="1"/>
</dbReference>